<keyword evidence="2" id="KW-1185">Reference proteome</keyword>
<sequence>MVDPSVFAVAGNRLARAVSAGRPHFALEQDACVRRQSGLFGKLWSIDLDQQGELLFNPVLTHAVTSA</sequence>
<dbReference type="EMBL" id="SPMX01000087">
    <property type="protein sequence ID" value="NMQ07645.1"/>
    <property type="molecule type" value="Genomic_DNA"/>
</dbReference>
<evidence type="ECO:0000313" key="2">
    <source>
        <dbReference type="Proteomes" id="UP000886469"/>
    </source>
</evidence>
<organism evidence="1 2">
    <name type="scientific">Candidatus Accumulibacter contiguus</name>
    <dbReference type="NCBI Taxonomy" id="2954381"/>
    <lineage>
        <taxon>Bacteria</taxon>
        <taxon>Pseudomonadati</taxon>
        <taxon>Pseudomonadota</taxon>
        <taxon>Betaproteobacteria</taxon>
        <taxon>Candidatus Accumulibacter</taxon>
    </lineage>
</organism>
<accession>A0ABX1TD74</accession>
<reference evidence="1" key="1">
    <citation type="submission" date="2019-03" db="EMBL/GenBank/DDBJ databases">
        <title>Metabolic reconstructions from genomes of highly enriched 'Candidatus Accumulibacter' and 'Candidatus Competibacter' bioreactor populations.</title>
        <authorList>
            <person name="Annavajhala M.K."/>
            <person name="Welles L."/>
            <person name="Abbas B."/>
            <person name="Sorokin D."/>
            <person name="Park H."/>
            <person name="Van Loosdrecht M."/>
            <person name="Chandran K."/>
        </authorList>
    </citation>
    <scope>NUCLEOTIDE SEQUENCE</scope>
    <source>
        <strain evidence="1">SBR_L</strain>
    </source>
</reference>
<name>A0ABX1TD74_9PROT</name>
<protein>
    <submittedName>
        <fullName evidence="1">Uncharacterized protein</fullName>
    </submittedName>
</protein>
<dbReference type="Proteomes" id="UP000886469">
    <property type="component" value="Unassembled WGS sequence"/>
</dbReference>
<proteinExistence type="predicted"/>
<gene>
    <name evidence="1" type="ORF">E4Q08_21595</name>
</gene>
<comment type="caution">
    <text evidence="1">The sequence shown here is derived from an EMBL/GenBank/DDBJ whole genome shotgun (WGS) entry which is preliminary data.</text>
</comment>
<evidence type="ECO:0000313" key="1">
    <source>
        <dbReference type="EMBL" id="NMQ07645.1"/>
    </source>
</evidence>